<dbReference type="RefSeq" id="WP_085042840.1">
    <property type="nucleotide sequence ID" value="NZ_CADIKG010000026.1"/>
</dbReference>
<keyword evidence="1 5" id="KW-0808">Transferase</keyword>
<dbReference type="PROSITE" id="PS51186">
    <property type="entry name" value="GNAT"/>
    <property type="match status" value="1"/>
</dbReference>
<dbReference type="Pfam" id="PF00583">
    <property type="entry name" value="Acetyltransf_1"/>
    <property type="match status" value="1"/>
</dbReference>
<dbReference type="AlphaFoldDB" id="A0A1X1P7J9"/>
<evidence type="ECO:0000256" key="1">
    <source>
        <dbReference type="ARBA" id="ARBA00022679"/>
    </source>
</evidence>
<keyword evidence="2" id="KW-0012">Acyltransferase</keyword>
<evidence type="ECO:0000256" key="2">
    <source>
        <dbReference type="ARBA" id="ARBA00023315"/>
    </source>
</evidence>
<evidence type="ECO:0000313" key="5">
    <source>
        <dbReference type="EMBL" id="ORT80988.1"/>
    </source>
</evidence>
<dbReference type="PANTHER" id="PTHR43877">
    <property type="entry name" value="AMINOALKYLPHOSPHONATE N-ACETYLTRANSFERASE-RELATED-RELATED"/>
    <property type="match status" value="1"/>
</dbReference>
<organism evidence="5 6">
    <name type="scientific">Burkholderia puraquae</name>
    <dbReference type="NCBI Taxonomy" id="1904757"/>
    <lineage>
        <taxon>Bacteria</taxon>
        <taxon>Pseudomonadati</taxon>
        <taxon>Pseudomonadota</taxon>
        <taxon>Betaproteobacteria</taxon>
        <taxon>Burkholderiales</taxon>
        <taxon>Burkholderiaceae</taxon>
        <taxon>Burkholderia</taxon>
        <taxon>Burkholderia cepacia complex</taxon>
    </lineage>
</organism>
<dbReference type="GO" id="GO:0016747">
    <property type="term" value="F:acyltransferase activity, transferring groups other than amino-acyl groups"/>
    <property type="evidence" value="ECO:0007669"/>
    <property type="project" value="InterPro"/>
</dbReference>
<reference evidence="5 6" key="1">
    <citation type="submission" date="2017-04" db="EMBL/GenBank/DDBJ databases">
        <title>Burkholderia puraquae sp. nov., a novel Burkholderia cepacia complex species from hospital setting samples.</title>
        <authorList>
            <person name="Martina P."/>
            <person name="Leguizamon M."/>
            <person name="Prieto C."/>
            <person name="Sousa S."/>
            <person name="Montanaro P."/>
            <person name="Draghi W."/>
            <person name="Staembler M."/>
            <person name="Bettiol M."/>
            <person name="Figoli C."/>
            <person name="Palau J."/>
            <person name="Alvarez F."/>
            <person name="Benetti S."/>
            <person name="Anchat E."/>
            <person name="Vescina C."/>
            <person name="Ferreras J."/>
            <person name="Lasch P."/>
            <person name="Lagares A."/>
            <person name="Zorreguieta A."/>
            <person name="Yantorno O."/>
            <person name="Bosch A."/>
        </authorList>
    </citation>
    <scope>NUCLEOTIDE SEQUENCE [LARGE SCALE GENOMIC DNA]</scope>
    <source>
        <strain evidence="5 6">CAMPA 1040</strain>
    </source>
</reference>
<dbReference type="Proteomes" id="UP000193146">
    <property type="component" value="Unassembled WGS sequence"/>
</dbReference>
<keyword evidence="6" id="KW-1185">Reference proteome</keyword>
<dbReference type="EMBL" id="CADIKG010000026">
    <property type="protein sequence ID" value="CAB3769776.1"/>
    <property type="molecule type" value="Genomic_DNA"/>
</dbReference>
<evidence type="ECO:0000259" key="3">
    <source>
        <dbReference type="PROSITE" id="PS51186"/>
    </source>
</evidence>
<gene>
    <name evidence="5" type="ORF">B7G54_32540</name>
    <name evidence="4" type="ORF">LMG29660_06448</name>
</gene>
<feature type="domain" description="N-acetyltransferase" evidence="3">
    <location>
        <begin position="24"/>
        <end position="189"/>
    </location>
</feature>
<dbReference type="InterPro" id="IPR016181">
    <property type="entry name" value="Acyl_CoA_acyltransferase"/>
</dbReference>
<dbReference type="SUPFAM" id="SSF55729">
    <property type="entry name" value="Acyl-CoA N-acyltransferases (Nat)"/>
    <property type="match status" value="1"/>
</dbReference>
<evidence type="ECO:0000313" key="7">
    <source>
        <dbReference type="Proteomes" id="UP000494135"/>
    </source>
</evidence>
<dbReference type="InterPro" id="IPR050832">
    <property type="entry name" value="Bact_Acetyltransf"/>
</dbReference>
<dbReference type="CDD" id="cd04301">
    <property type="entry name" value="NAT_SF"/>
    <property type="match status" value="1"/>
</dbReference>
<dbReference type="EMBL" id="NBYX01000026">
    <property type="protein sequence ID" value="ORT80988.1"/>
    <property type="molecule type" value="Genomic_DNA"/>
</dbReference>
<protein>
    <submittedName>
        <fullName evidence="5">GNAT family N-acetyltransferase</fullName>
    </submittedName>
</protein>
<reference evidence="4 7" key="2">
    <citation type="submission" date="2020-04" db="EMBL/GenBank/DDBJ databases">
        <authorList>
            <person name="De Canck E."/>
        </authorList>
    </citation>
    <scope>NUCLEOTIDE SEQUENCE [LARGE SCALE GENOMIC DNA]</scope>
    <source>
        <strain evidence="4 7">LMG 29660</strain>
    </source>
</reference>
<dbReference type="Proteomes" id="UP000494135">
    <property type="component" value="Unassembled WGS sequence"/>
</dbReference>
<dbReference type="OrthoDB" id="9796381at2"/>
<accession>A0A1X1P7J9</accession>
<evidence type="ECO:0000313" key="4">
    <source>
        <dbReference type="EMBL" id="CAB3769776.1"/>
    </source>
</evidence>
<dbReference type="InterPro" id="IPR000182">
    <property type="entry name" value="GNAT_dom"/>
</dbReference>
<dbReference type="PANTHER" id="PTHR43877:SF2">
    <property type="entry name" value="AMINOALKYLPHOSPHONATE N-ACETYLTRANSFERASE-RELATED"/>
    <property type="match status" value="1"/>
</dbReference>
<sequence>MSIPWNAIAEHTPAAPPSVCADRVIVRRFDPAFDSYAQLTPLLHRAFARLGAMGLNCTCVDQSEDVTRRRAEAGECYVAVCGGRVIGTATLYATDPSSACSLYRREGVASVRQVAVDPACQSRGIGALLLSFAEQWAALRGYTLLALDTPHPAAHLLAFYGAQGFDVVDVMRFDGKRYDSAILCKRPVAQVARRVSPASRMAARVAAVRRLAYALPARVARVAAMARRDLRVRRGAGWAARRAAGAASCRSSPWRPRQHGRYTFG</sequence>
<proteinExistence type="predicted"/>
<name>A0A1X1P7J9_9BURK</name>
<evidence type="ECO:0000313" key="6">
    <source>
        <dbReference type="Proteomes" id="UP000193146"/>
    </source>
</evidence>
<dbReference type="Gene3D" id="3.40.630.30">
    <property type="match status" value="1"/>
</dbReference>